<reference evidence="7 8" key="2">
    <citation type="submission" date="2018-03" db="EMBL/GenBank/DDBJ databases">
        <title>The ancient ancestry and fast evolution of plastids.</title>
        <authorList>
            <person name="Moore K.R."/>
            <person name="Magnabosco C."/>
            <person name="Momper L."/>
            <person name="Gold D.A."/>
            <person name="Bosak T."/>
            <person name="Fournier G.P."/>
        </authorList>
    </citation>
    <scope>NUCLEOTIDE SEQUENCE [LARGE SCALE GENOMIC DNA]</scope>
    <source>
        <strain evidence="7 8">ULC007</strain>
    </source>
</reference>
<dbReference type="Gene3D" id="3.30.830.10">
    <property type="entry name" value="Metalloenzyme, LuxS/M16 peptidase-like"/>
    <property type="match status" value="2"/>
</dbReference>
<evidence type="ECO:0000256" key="2">
    <source>
        <dbReference type="RuleBase" id="RU004447"/>
    </source>
</evidence>
<dbReference type="EMBL" id="PVWG01000002">
    <property type="protein sequence ID" value="PSB21723.1"/>
    <property type="molecule type" value="Genomic_DNA"/>
</dbReference>
<organism evidence="7 8">
    <name type="scientific">Phormidesmis priestleyi ULC007</name>
    <dbReference type="NCBI Taxonomy" id="1920490"/>
    <lineage>
        <taxon>Bacteria</taxon>
        <taxon>Bacillati</taxon>
        <taxon>Cyanobacteriota</taxon>
        <taxon>Cyanophyceae</taxon>
        <taxon>Leptolyngbyales</taxon>
        <taxon>Leptolyngbyaceae</taxon>
        <taxon>Phormidesmis</taxon>
    </lineage>
</organism>
<dbReference type="Pfam" id="PF05193">
    <property type="entry name" value="Peptidase_M16_C"/>
    <property type="match status" value="1"/>
</dbReference>
<dbReference type="GO" id="GO:0004222">
    <property type="term" value="F:metalloendopeptidase activity"/>
    <property type="evidence" value="ECO:0007669"/>
    <property type="project" value="InterPro"/>
</dbReference>
<feature type="chain" id="PRO_5015610452" evidence="4">
    <location>
        <begin position="28"/>
        <end position="513"/>
    </location>
</feature>
<sequence length="513" mass="58093">MQAVSRFLAIFWVVVLSWSVVSQAALAQTLTLETTPVQSIQPYLDRVIDRVTEFKLDNGLKFIVLERHEAPVVSFLTYANVGGADEPDKKTGVAHFLEHLAFKGTTRIGTENYQAEKPLLDRLDQLAEQLQKDTEKTTRDRLQKEFDQTEASAGKLARQNEFGRIVEQAGGVGLNANTSSEATRYFYSFPSNKLELWMSLESERFLEPVFREFYKEKAVILEERRLRTENSPIGQMIEVFLDAAFKVHPYRRPVIGYDQDIRNLTRPDVQQFFDTHYTPNNLTIAIVGDVNPVEVERLAQTYFGRYHAQPKPPEVTAIEPPQTQTRAVTLKLNSQPWYLEGYHRPQLSHPDSVVYEAIASLLSDGRTSRLYKSLVEEKQVALTAQGFNGFPGDKYPTLIMFYALTAPGKSVDDVSTALRLEIERLKTEPVSAQELDRVKTQARAGLLRSLDSNSGMAESLLEYEIKTGSWRNLFKQVDAIAAITPADIQRVSQATFTSQNRTIGRILPQEIKP</sequence>
<comment type="caution">
    <text evidence="7">The sequence shown here is derived from an EMBL/GenBank/DDBJ whole genome shotgun (WGS) entry which is preliminary data.</text>
</comment>
<keyword evidence="3" id="KW-0175">Coiled coil</keyword>
<gene>
    <name evidence="7" type="ORF">C7B65_03875</name>
</gene>
<dbReference type="InterPro" id="IPR050361">
    <property type="entry name" value="MPP/UQCRC_Complex"/>
</dbReference>
<dbReference type="InterPro" id="IPR011765">
    <property type="entry name" value="Pept_M16_N"/>
</dbReference>
<dbReference type="PANTHER" id="PTHR11851:SF49">
    <property type="entry name" value="MITOCHONDRIAL-PROCESSING PEPTIDASE SUBUNIT ALPHA"/>
    <property type="match status" value="1"/>
</dbReference>
<proteinExistence type="inferred from homology"/>
<dbReference type="AlphaFoldDB" id="A0A2T1DMK9"/>
<keyword evidence="8" id="KW-1185">Reference proteome</keyword>
<evidence type="ECO:0000313" key="7">
    <source>
        <dbReference type="EMBL" id="PSB21723.1"/>
    </source>
</evidence>
<dbReference type="InterPro" id="IPR001431">
    <property type="entry name" value="Pept_M16_Zn_BS"/>
</dbReference>
<dbReference type="InterPro" id="IPR007863">
    <property type="entry name" value="Peptidase_M16_C"/>
</dbReference>
<feature type="domain" description="Peptidase M16 N-terminal" evidence="5">
    <location>
        <begin position="158"/>
        <end position="255"/>
    </location>
</feature>
<dbReference type="Pfam" id="PF00675">
    <property type="entry name" value="Peptidase_M16"/>
    <property type="match status" value="2"/>
</dbReference>
<feature type="domain" description="Peptidase M16 N-terminal" evidence="5">
    <location>
        <begin position="65"/>
        <end position="109"/>
    </location>
</feature>
<dbReference type="STRING" id="1920490.GCA_001895925_01765"/>
<dbReference type="GO" id="GO:0046872">
    <property type="term" value="F:metal ion binding"/>
    <property type="evidence" value="ECO:0007669"/>
    <property type="project" value="InterPro"/>
</dbReference>
<dbReference type="Proteomes" id="UP000238634">
    <property type="component" value="Unassembled WGS sequence"/>
</dbReference>
<dbReference type="PROSITE" id="PS00143">
    <property type="entry name" value="INSULINASE"/>
    <property type="match status" value="1"/>
</dbReference>
<dbReference type="OrthoDB" id="9811314at2"/>
<evidence type="ECO:0000256" key="3">
    <source>
        <dbReference type="SAM" id="Coils"/>
    </source>
</evidence>
<reference evidence="7 8" key="1">
    <citation type="submission" date="2018-02" db="EMBL/GenBank/DDBJ databases">
        <authorList>
            <person name="Cohen D.B."/>
            <person name="Kent A.D."/>
        </authorList>
    </citation>
    <scope>NUCLEOTIDE SEQUENCE [LARGE SCALE GENOMIC DNA]</scope>
    <source>
        <strain evidence="7 8">ULC007</strain>
    </source>
</reference>
<evidence type="ECO:0000259" key="6">
    <source>
        <dbReference type="Pfam" id="PF05193"/>
    </source>
</evidence>
<dbReference type="PANTHER" id="PTHR11851">
    <property type="entry name" value="METALLOPROTEASE"/>
    <property type="match status" value="1"/>
</dbReference>
<keyword evidence="4" id="KW-0732">Signal</keyword>
<dbReference type="RefSeq" id="WP_073069572.1">
    <property type="nucleotide sequence ID" value="NZ_MPPI01000002.1"/>
</dbReference>
<evidence type="ECO:0000313" key="8">
    <source>
        <dbReference type="Proteomes" id="UP000238634"/>
    </source>
</evidence>
<dbReference type="SUPFAM" id="SSF63411">
    <property type="entry name" value="LuxS/MPP-like metallohydrolase"/>
    <property type="match status" value="2"/>
</dbReference>
<evidence type="ECO:0000259" key="5">
    <source>
        <dbReference type="Pfam" id="PF00675"/>
    </source>
</evidence>
<name>A0A2T1DMK9_9CYAN</name>
<comment type="similarity">
    <text evidence="1 2">Belongs to the peptidase M16 family.</text>
</comment>
<accession>A0A2T1DMK9</accession>
<evidence type="ECO:0000256" key="1">
    <source>
        <dbReference type="ARBA" id="ARBA00007261"/>
    </source>
</evidence>
<dbReference type="InterPro" id="IPR011249">
    <property type="entry name" value="Metalloenz_LuxS/M16"/>
</dbReference>
<dbReference type="GO" id="GO:0006508">
    <property type="term" value="P:proteolysis"/>
    <property type="evidence" value="ECO:0007669"/>
    <property type="project" value="InterPro"/>
</dbReference>
<protein>
    <submittedName>
        <fullName evidence="7">Insulinase family protein</fullName>
    </submittedName>
</protein>
<feature type="coiled-coil region" evidence="3">
    <location>
        <begin position="120"/>
        <end position="159"/>
    </location>
</feature>
<evidence type="ECO:0000256" key="4">
    <source>
        <dbReference type="SAM" id="SignalP"/>
    </source>
</evidence>
<feature type="signal peptide" evidence="4">
    <location>
        <begin position="1"/>
        <end position="27"/>
    </location>
</feature>
<feature type="domain" description="Peptidase M16 C-terminal" evidence="6">
    <location>
        <begin position="263"/>
        <end position="441"/>
    </location>
</feature>